<dbReference type="OrthoDB" id="2506647at2759"/>
<evidence type="ECO:0000256" key="1">
    <source>
        <dbReference type="SAM" id="SignalP"/>
    </source>
</evidence>
<dbReference type="HOGENOM" id="CLU_043994_5_1_1"/>
<feature type="signal peptide" evidence="1">
    <location>
        <begin position="1"/>
        <end position="19"/>
    </location>
</feature>
<dbReference type="CDD" id="cd00866">
    <property type="entry name" value="PEBP_euk"/>
    <property type="match status" value="1"/>
</dbReference>
<name>N6U012_DENPD</name>
<dbReference type="KEGG" id="dpa:109540255"/>
<organism evidence="2">
    <name type="scientific">Dendroctonus ponderosae</name>
    <name type="common">Mountain pine beetle</name>
    <dbReference type="NCBI Taxonomy" id="77166"/>
    <lineage>
        <taxon>Eukaryota</taxon>
        <taxon>Metazoa</taxon>
        <taxon>Ecdysozoa</taxon>
        <taxon>Arthropoda</taxon>
        <taxon>Hexapoda</taxon>
        <taxon>Insecta</taxon>
        <taxon>Pterygota</taxon>
        <taxon>Neoptera</taxon>
        <taxon>Endopterygota</taxon>
        <taxon>Coleoptera</taxon>
        <taxon>Polyphaga</taxon>
        <taxon>Cucujiformia</taxon>
        <taxon>Curculionidae</taxon>
        <taxon>Scolytinae</taxon>
        <taxon>Dendroctonus</taxon>
    </lineage>
</organism>
<dbReference type="Pfam" id="PF01161">
    <property type="entry name" value="PBP"/>
    <property type="match status" value="1"/>
</dbReference>
<feature type="chain" id="PRO_5010971919" description="Phosphatidylethanolamine-binding protein" evidence="1">
    <location>
        <begin position="20"/>
        <end position="205"/>
    </location>
</feature>
<evidence type="ECO:0000313" key="4">
    <source>
        <dbReference type="Proteomes" id="UP000019118"/>
    </source>
</evidence>
<evidence type="ECO:0008006" key="5">
    <source>
        <dbReference type="Google" id="ProtNLM"/>
    </source>
</evidence>
<dbReference type="OMA" id="EFKHWVV"/>
<dbReference type="SUPFAM" id="SSF49777">
    <property type="entry name" value="PEBP-like"/>
    <property type="match status" value="1"/>
</dbReference>
<sequence length="205" mass="22722">MSVTLLVFLCGLLIESCIAGNENAMVKEQIVPEIVDTAPNEVAEITYPSGAKANMGKILTPTQVSGQPTIKWNSDPNSFYTIVMVDPDAPSRANPFMREWNHWIVGNVPGDDISKGEVLTAFVSSGPPKDSGLHRYVIFIYKQDKELSFDEPRLPNNSADQRANFSVRNFAKKYNLEGPIAGNFYLAEWDSHVPIVHKQLGIDNI</sequence>
<keyword evidence="4" id="KW-1185">Reference proteome</keyword>
<reference evidence="2 4" key="1">
    <citation type="journal article" date="2013" name="Genome Biol.">
        <title>Draft genome of the mountain pine beetle, Dendroctonus ponderosae Hopkins, a major forest pest.</title>
        <authorList>
            <person name="Keeling C.I."/>
            <person name="Yuen M.M."/>
            <person name="Liao N.Y."/>
            <person name="Docking T.R."/>
            <person name="Chan S.K."/>
            <person name="Taylor G.A."/>
            <person name="Palmquist D.L."/>
            <person name="Jackman S.D."/>
            <person name="Nguyen A."/>
            <person name="Li M."/>
            <person name="Henderson H."/>
            <person name="Janes J.K."/>
            <person name="Zhao Y."/>
            <person name="Pandoh P."/>
            <person name="Moore R."/>
            <person name="Sperling F.A."/>
            <person name="Huber D.P."/>
            <person name="Birol I."/>
            <person name="Jones S.J."/>
            <person name="Bohlmann J."/>
        </authorList>
    </citation>
    <scope>NUCLEOTIDE SEQUENCE</scope>
</reference>
<keyword evidence="1" id="KW-0732">Signal</keyword>
<dbReference type="Proteomes" id="UP000019118">
    <property type="component" value="Unassembled WGS sequence"/>
</dbReference>
<evidence type="ECO:0000313" key="2">
    <source>
        <dbReference type="EMBL" id="ENN74880.1"/>
    </source>
</evidence>
<reference evidence="3" key="2">
    <citation type="submission" date="2024-08" db="UniProtKB">
        <authorList>
            <consortium name="EnsemblMetazoa"/>
        </authorList>
    </citation>
    <scope>IDENTIFICATION</scope>
</reference>
<dbReference type="EnsemblMetazoa" id="XM_019908545.1">
    <property type="protein sequence ID" value="XP_019764104.1"/>
    <property type="gene ID" value="LOC109540255"/>
</dbReference>
<gene>
    <name evidence="3" type="primary">109540255</name>
    <name evidence="2" type="ORF">YQE_08545</name>
</gene>
<dbReference type="InterPro" id="IPR008914">
    <property type="entry name" value="PEBP"/>
</dbReference>
<dbReference type="PANTHER" id="PTHR11362">
    <property type="entry name" value="PHOSPHATIDYLETHANOLAMINE-BINDING PROTEIN"/>
    <property type="match status" value="1"/>
</dbReference>
<dbReference type="AlphaFoldDB" id="N6U012"/>
<proteinExistence type="predicted"/>
<feature type="non-terminal residue" evidence="2">
    <location>
        <position position="1"/>
    </location>
</feature>
<dbReference type="Gene3D" id="3.90.280.10">
    <property type="entry name" value="PEBP-like"/>
    <property type="match status" value="1"/>
</dbReference>
<evidence type="ECO:0000313" key="3">
    <source>
        <dbReference type="EnsemblMetazoa" id="XP_019764104.1"/>
    </source>
</evidence>
<dbReference type="EMBL" id="KB741027">
    <property type="protein sequence ID" value="ENN74880.1"/>
    <property type="molecule type" value="Genomic_DNA"/>
</dbReference>
<accession>N6U012</accession>
<dbReference type="InterPro" id="IPR036610">
    <property type="entry name" value="PEBP-like_sf"/>
</dbReference>
<protein>
    <recommendedName>
        <fullName evidence="5">Phosphatidylethanolamine-binding protein</fullName>
    </recommendedName>
</protein>
<dbReference type="InterPro" id="IPR035810">
    <property type="entry name" value="PEBP_euk"/>
</dbReference>
<dbReference type="PANTHER" id="PTHR11362:SF82">
    <property type="entry name" value="PHOSPHATIDYLETHANOLAMINE-BINDING PROTEIN 4"/>
    <property type="match status" value="1"/>
</dbReference>